<dbReference type="Proteomes" id="UP000430272">
    <property type="component" value="Unassembled WGS sequence"/>
</dbReference>
<comment type="subcellular location">
    <subcellularLocation>
        <location evidence="1">Cell membrane</location>
        <topology evidence="1">Multi-pass membrane protein</topology>
    </subcellularLocation>
</comment>
<dbReference type="GO" id="GO:0005886">
    <property type="term" value="C:plasma membrane"/>
    <property type="evidence" value="ECO:0007669"/>
    <property type="project" value="UniProtKB-SubCell"/>
</dbReference>
<feature type="transmembrane region" description="Helical" evidence="7">
    <location>
        <begin position="41"/>
        <end position="61"/>
    </location>
</feature>
<dbReference type="PANTHER" id="PTHR33452">
    <property type="entry name" value="OXIDOREDUCTASE CATD-RELATED"/>
    <property type="match status" value="1"/>
</dbReference>
<comment type="similarity">
    <text evidence="2">Belongs to the DoxX family.</text>
</comment>
<keyword evidence="3" id="KW-1003">Cell membrane</keyword>
<evidence type="ECO:0000256" key="4">
    <source>
        <dbReference type="ARBA" id="ARBA00022692"/>
    </source>
</evidence>
<accession>A0A844YA69</accession>
<dbReference type="AlphaFoldDB" id="A0A844YA69"/>
<gene>
    <name evidence="8" type="ORF">GRI47_13440</name>
</gene>
<evidence type="ECO:0000313" key="8">
    <source>
        <dbReference type="EMBL" id="MXO55005.1"/>
    </source>
</evidence>
<keyword evidence="9" id="KW-1185">Reference proteome</keyword>
<evidence type="ECO:0000256" key="5">
    <source>
        <dbReference type="ARBA" id="ARBA00022989"/>
    </source>
</evidence>
<reference evidence="8 9" key="1">
    <citation type="submission" date="2019-12" db="EMBL/GenBank/DDBJ databases">
        <title>Genomic-based taxomic classification of the family Erythrobacteraceae.</title>
        <authorList>
            <person name="Xu L."/>
        </authorList>
    </citation>
    <scope>NUCLEOTIDE SEQUENCE [LARGE SCALE GENOMIC DNA]</scope>
    <source>
        <strain evidence="8 9">JCM 17468</strain>
    </source>
</reference>
<evidence type="ECO:0000256" key="6">
    <source>
        <dbReference type="ARBA" id="ARBA00023136"/>
    </source>
</evidence>
<dbReference type="InterPro" id="IPR051907">
    <property type="entry name" value="DoxX-like_oxidoreductase"/>
</dbReference>
<organism evidence="8 9">
    <name type="scientific">Qipengyuania pelagi</name>
    <dbReference type="NCBI Taxonomy" id="994320"/>
    <lineage>
        <taxon>Bacteria</taxon>
        <taxon>Pseudomonadati</taxon>
        <taxon>Pseudomonadota</taxon>
        <taxon>Alphaproteobacteria</taxon>
        <taxon>Sphingomonadales</taxon>
        <taxon>Erythrobacteraceae</taxon>
        <taxon>Qipengyuania</taxon>
    </lineage>
</organism>
<protein>
    <submittedName>
        <fullName evidence="8">DoxX family membrane protein</fullName>
    </submittedName>
</protein>
<dbReference type="InterPro" id="IPR032808">
    <property type="entry name" value="DoxX"/>
</dbReference>
<dbReference type="Pfam" id="PF07681">
    <property type="entry name" value="DoxX"/>
    <property type="match status" value="1"/>
</dbReference>
<dbReference type="RefSeq" id="WP_160661841.1">
    <property type="nucleotide sequence ID" value="NZ_BAABDV010000001.1"/>
</dbReference>
<keyword evidence="6 7" id="KW-0472">Membrane</keyword>
<feature type="transmembrane region" description="Helical" evidence="7">
    <location>
        <begin position="68"/>
        <end position="86"/>
    </location>
</feature>
<evidence type="ECO:0000256" key="1">
    <source>
        <dbReference type="ARBA" id="ARBA00004651"/>
    </source>
</evidence>
<proteinExistence type="inferred from homology"/>
<dbReference type="OrthoDB" id="9810206at2"/>
<sequence>MATIAAIVGRICIALLFILAGLNKVMDPASTAEYITAQTTLPGSLAMPTGVFEIVAGLILASGFMTRLAAAVLAGFTVLTILLFHFQVTDPAQAQAALKNLAIIGGLLMVFAYGQVRGRIGAVSERDKRMEAELKAARAEGRAEGAVQRPTD</sequence>
<dbReference type="PANTHER" id="PTHR33452:SF1">
    <property type="entry name" value="INNER MEMBRANE PROTEIN YPHA-RELATED"/>
    <property type="match status" value="1"/>
</dbReference>
<keyword evidence="5 7" id="KW-1133">Transmembrane helix</keyword>
<evidence type="ECO:0000256" key="2">
    <source>
        <dbReference type="ARBA" id="ARBA00006679"/>
    </source>
</evidence>
<feature type="transmembrane region" description="Helical" evidence="7">
    <location>
        <begin position="98"/>
        <end position="116"/>
    </location>
</feature>
<dbReference type="EMBL" id="WTYD01000002">
    <property type="protein sequence ID" value="MXO55005.1"/>
    <property type="molecule type" value="Genomic_DNA"/>
</dbReference>
<evidence type="ECO:0000256" key="3">
    <source>
        <dbReference type="ARBA" id="ARBA00022475"/>
    </source>
</evidence>
<evidence type="ECO:0000256" key="7">
    <source>
        <dbReference type="SAM" id="Phobius"/>
    </source>
</evidence>
<evidence type="ECO:0000313" key="9">
    <source>
        <dbReference type="Proteomes" id="UP000430272"/>
    </source>
</evidence>
<name>A0A844YA69_9SPHN</name>
<keyword evidence="4 7" id="KW-0812">Transmembrane</keyword>
<comment type="caution">
    <text evidence="8">The sequence shown here is derived from an EMBL/GenBank/DDBJ whole genome shotgun (WGS) entry which is preliminary data.</text>
</comment>